<evidence type="ECO:0000313" key="1">
    <source>
        <dbReference type="EMBL" id="MCB2410469.1"/>
    </source>
</evidence>
<accession>A0ABS8AXC7</accession>
<sequence>MLSSAFLRPTPALRWPLLWLLLGLLCAAGPPQHDSATAQPGPAAGNAPASLSAPARRAYADLLKLRVEPARALLQAELQRAPTSAGTLLVADCIDFTELMILQNAGRYEAAVAAQDRRLAALEKSAERGPLRDYALAEIRLHQAAAQVTYQHEMQGAWSLRQAYQQLQGVVKRYPDFLPARKTLGMCQFMIGSLPAGYHWFLNLLGLPGSVEAGVKNLRLAAEKPNDFQPEARIILALVQETYYKQGEETARLVQQLATQQPDNLLYSYLLISLNKRLHRTDAALAAYRRRPTGAGYLPVAYLHHMAADLLLYQGQYAASERANQQFLREYQGVHYRKDAAFKLYLAAWLSGNAGAAEQYRQQIKAGSRTVVEEDAYAQRFFEEKQPLNSTLTRARLQIDGGYYRPALNTLRGFAGSKLLRDQLEEPYRRARAYHGLGRLDSARLYYTRTIALAGQAPYYFGPQSALQMGYLCQADGQLNMARLYFQKALDSPKHEYKNSTDAKAKVALAGLPAAKVR</sequence>
<gene>
    <name evidence="1" type="ORF">LGH74_20940</name>
</gene>
<dbReference type="Gene3D" id="1.25.40.10">
    <property type="entry name" value="Tetratricopeptide repeat domain"/>
    <property type="match status" value="1"/>
</dbReference>
<dbReference type="Proteomes" id="UP001165296">
    <property type="component" value="Unassembled WGS sequence"/>
</dbReference>
<proteinExistence type="predicted"/>
<dbReference type="RefSeq" id="WP_226179406.1">
    <property type="nucleotide sequence ID" value="NZ_JAJADR010000008.1"/>
</dbReference>
<protein>
    <submittedName>
        <fullName evidence="1">DUF3808 domain-containing protein</fullName>
    </submittedName>
</protein>
<evidence type="ECO:0000313" key="2">
    <source>
        <dbReference type="Proteomes" id="UP001165296"/>
    </source>
</evidence>
<dbReference type="SUPFAM" id="SSF48452">
    <property type="entry name" value="TPR-like"/>
    <property type="match status" value="1"/>
</dbReference>
<dbReference type="EMBL" id="JAJADR010000008">
    <property type="protein sequence ID" value="MCB2410469.1"/>
    <property type="molecule type" value="Genomic_DNA"/>
</dbReference>
<dbReference type="InterPro" id="IPR011990">
    <property type="entry name" value="TPR-like_helical_dom_sf"/>
</dbReference>
<reference evidence="1" key="1">
    <citation type="submission" date="2021-10" db="EMBL/GenBank/DDBJ databases">
        <authorList>
            <person name="Dean J.D."/>
            <person name="Kim M.K."/>
            <person name="Newey C.N."/>
            <person name="Stoker T.S."/>
            <person name="Thompson D.W."/>
            <person name="Grose J.H."/>
        </authorList>
    </citation>
    <scope>NUCLEOTIDE SEQUENCE</scope>
    <source>
        <strain evidence="1">BT178</strain>
    </source>
</reference>
<name>A0ABS8AXC7_9BACT</name>
<organism evidence="1 2">
    <name type="scientific">Hymenobacter lucidus</name>
    <dbReference type="NCBI Taxonomy" id="2880930"/>
    <lineage>
        <taxon>Bacteria</taxon>
        <taxon>Pseudomonadati</taxon>
        <taxon>Bacteroidota</taxon>
        <taxon>Cytophagia</taxon>
        <taxon>Cytophagales</taxon>
        <taxon>Hymenobacteraceae</taxon>
        <taxon>Hymenobacter</taxon>
    </lineage>
</organism>
<keyword evidence="2" id="KW-1185">Reference proteome</keyword>
<comment type="caution">
    <text evidence="1">The sequence shown here is derived from an EMBL/GenBank/DDBJ whole genome shotgun (WGS) entry which is preliminary data.</text>
</comment>